<keyword evidence="7" id="KW-1185">Reference proteome</keyword>
<dbReference type="GO" id="GO:0004497">
    <property type="term" value="F:monooxygenase activity"/>
    <property type="evidence" value="ECO:0007669"/>
    <property type="project" value="InterPro"/>
</dbReference>
<evidence type="ECO:0008006" key="8">
    <source>
        <dbReference type="Google" id="ProtNLM"/>
    </source>
</evidence>
<reference evidence="7" key="1">
    <citation type="journal article" date="2013" name="Nature">
        <title>Pan genome of the phytoplankton Emiliania underpins its global distribution.</title>
        <authorList>
            <person name="Read B.A."/>
            <person name="Kegel J."/>
            <person name="Klute M.J."/>
            <person name="Kuo A."/>
            <person name="Lefebvre S.C."/>
            <person name="Maumus F."/>
            <person name="Mayer C."/>
            <person name="Miller J."/>
            <person name="Monier A."/>
            <person name="Salamov A."/>
            <person name="Young J."/>
            <person name="Aguilar M."/>
            <person name="Claverie J.M."/>
            <person name="Frickenhaus S."/>
            <person name="Gonzalez K."/>
            <person name="Herman E.K."/>
            <person name="Lin Y.C."/>
            <person name="Napier J."/>
            <person name="Ogata H."/>
            <person name="Sarno A.F."/>
            <person name="Shmutz J."/>
            <person name="Schroeder D."/>
            <person name="de Vargas C."/>
            <person name="Verret F."/>
            <person name="von Dassow P."/>
            <person name="Valentin K."/>
            <person name="Van de Peer Y."/>
            <person name="Wheeler G."/>
            <person name="Dacks J.B."/>
            <person name="Delwiche C.F."/>
            <person name="Dyhrman S.T."/>
            <person name="Glockner G."/>
            <person name="John U."/>
            <person name="Richards T."/>
            <person name="Worden A.Z."/>
            <person name="Zhang X."/>
            <person name="Grigoriev I.V."/>
            <person name="Allen A.E."/>
            <person name="Bidle K."/>
            <person name="Borodovsky M."/>
            <person name="Bowler C."/>
            <person name="Brownlee C."/>
            <person name="Cock J.M."/>
            <person name="Elias M."/>
            <person name="Gladyshev V.N."/>
            <person name="Groth M."/>
            <person name="Guda C."/>
            <person name="Hadaegh A."/>
            <person name="Iglesias-Rodriguez M.D."/>
            <person name="Jenkins J."/>
            <person name="Jones B.M."/>
            <person name="Lawson T."/>
            <person name="Leese F."/>
            <person name="Lindquist E."/>
            <person name="Lobanov A."/>
            <person name="Lomsadze A."/>
            <person name="Malik S.B."/>
            <person name="Marsh M.E."/>
            <person name="Mackinder L."/>
            <person name="Mock T."/>
            <person name="Mueller-Roeber B."/>
            <person name="Pagarete A."/>
            <person name="Parker M."/>
            <person name="Probert I."/>
            <person name="Quesneville H."/>
            <person name="Raines C."/>
            <person name="Rensing S.A."/>
            <person name="Riano-Pachon D.M."/>
            <person name="Richier S."/>
            <person name="Rokitta S."/>
            <person name="Shiraiwa Y."/>
            <person name="Soanes D.M."/>
            <person name="van der Giezen M."/>
            <person name="Wahlund T.M."/>
            <person name="Williams B."/>
            <person name="Wilson W."/>
            <person name="Wolfe G."/>
            <person name="Wurch L.L."/>
        </authorList>
    </citation>
    <scope>NUCLEOTIDE SEQUENCE</scope>
</reference>
<keyword evidence="2" id="KW-0349">Heme</keyword>
<evidence type="ECO:0000256" key="4">
    <source>
        <dbReference type="ARBA" id="ARBA00023004"/>
    </source>
</evidence>
<dbReference type="Proteomes" id="UP000013827">
    <property type="component" value="Unassembled WGS sequence"/>
</dbReference>
<dbReference type="Gene3D" id="1.10.630.10">
    <property type="entry name" value="Cytochrome P450"/>
    <property type="match status" value="1"/>
</dbReference>
<dbReference type="GO" id="GO:0020037">
    <property type="term" value="F:heme binding"/>
    <property type="evidence" value="ECO:0007669"/>
    <property type="project" value="InterPro"/>
</dbReference>
<keyword evidence="3" id="KW-0479">Metal-binding</keyword>
<dbReference type="PANTHER" id="PTHR24304:SF2">
    <property type="entry name" value="24-HYDROXYCHOLESTEROL 7-ALPHA-HYDROXYLASE"/>
    <property type="match status" value="1"/>
</dbReference>
<accession>A0A0D3J793</accession>
<proteinExistence type="inferred from homology"/>
<evidence type="ECO:0000313" key="7">
    <source>
        <dbReference type="Proteomes" id="UP000013827"/>
    </source>
</evidence>
<dbReference type="PaxDb" id="2903-EOD19378"/>
<dbReference type="KEGG" id="ehx:EMIHUDRAFT_255643"/>
<dbReference type="EnsemblProtists" id="EOD19378">
    <property type="protein sequence ID" value="EOD19378"/>
    <property type="gene ID" value="EMIHUDRAFT_255643"/>
</dbReference>
<dbReference type="GO" id="GO:0016705">
    <property type="term" value="F:oxidoreductase activity, acting on paired donors, with incorporation or reduction of molecular oxygen"/>
    <property type="evidence" value="ECO:0007669"/>
    <property type="project" value="InterPro"/>
</dbReference>
<evidence type="ECO:0000256" key="2">
    <source>
        <dbReference type="ARBA" id="ARBA00022617"/>
    </source>
</evidence>
<dbReference type="GO" id="GO:0005506">
    <property type="term" value="F:iron ion binding"/>
    <property type="evidence" value="ECO:0007669"/>
    <property type="project" value="InterPro"/>
</dbReference>
<name>A0A0D3J793_EMIH1</name>
<protein>
    <recommendedName>
        <fullName evidence="8">Cytochrome P450</fullName>
    </recommendedName>
</protein>
<dbReference type="PANTHER" id="PTHR24304">
    <property type="entry name" value="CYTOCHROME P450 FAMILY 7"/>
    <property type="match status" value="1"/>
</dbReference>
<evidence type="ECO:0000256" key="3">
    <source>
        <dbReference type="ARBA" id="ARBA00022723"/>
    </source>
</evidence>
<dbReference type="HOGENOM" id="CLU_1734906_0_0_1"/>
<organism evidence="6 7">
    <name type="scientific">Emiliania huxleyi (strain CCMP1516)</name>
    <dbReference type="NCBI Taxonomy" id="280463"/>
    <lineage>
        <taxon>Eukaryota</taxon>
        <taxon>Haptista</taxon>
        <taxon>Haptophyta</taxon>
        <taxon>Prymnesiophyceae</taxon>
        <taxon>Isochrysidales</taxon>
        <taxon>Noelaerhabdaceae</taxon>
        <taxon>Emiliania</taxon>
    </lineage>
</organism>
<dbReference type="AlphaFoldDB" id="A0A0D3J793"/>
<feature type="chain" id="PRO_5044254635" description="Cytochrome P450" evidence="5">
    <location>
        <begin position="24"/>
        <end position="151"/>
    </location>
</feature>
<keyword evidence="4" id="KW-0408">Iron</keyword>
<dbReference type="RefSeq" id="XP_005771807.1">
    <property type="nucleotide sequence ID" value="XM_005771750.1"/>
</dbReference>
<evidence type="ECO:0000313" key="6">
    <source>
        <dbReference type="EnsemblProtists" id="EOD19378"/>
    </source>
</evidence>
<feature type="signal peptide" evidence="5">
    <location>
        <begin position="1"/>
        <end position="23"/>
    </location>
</feature>
<dbReference type="GeneID" id="17264925"/>
<evidence type="ECO:0000256" key="1">
    <source>
        <dbReference type="ARBA" id="ARBA00010617"/>
    </source>
</evidence>
<dbReference type="InterPro" id="IPR050529">
    <property type="entry name" value="CYP450_sterol_14alpha_dmase"/>
</dbReference>
<keyword evidence="5" id="KW-0732">Signal</keyword>
<comment type="similarity">
    <text evidence="1">Belongs to the cytochrome P450 family.</text>
</comment>
<dbReference type="STRING" id="2903.R1C9M4"/>
<dbReference type="SUPFAM" id="SSF48264">
    <property type="entry name" value="Cytochrome P450"/>
    <property type="match status" value="1"/>
</dbReference>
<dbReference type="InterPro" id="IPR036396">
    <property type="entry name" value="Cyt_P450_sf"/>
</dbReference>
<reference evidence="6" key="2">
    <citation type="submission" date="2024-10" db="UniProtKB">
        <authorList>
            <consortium name="EnsemblProtists"/>
        </authorList>
    </citation>
    <scope>IDENTIFICATION</scope>
</reference>
<sequence>MLNWALPALLLLLAGVIWRVVTAKRLPAGLTTAPWAPGGIPILGHALRYRTNPAAFLSSSCASVGPVFRLNLAGKRMVVVGPDSAVIKEVATASESILSARRAVAEIGFNETLGSLNVYFGTDLHKRWIKETYGRSSVNAPPPFAPPTCSA</sequence>
<dbReference type="eggNOG" id="ENOG502SXG2">
    <property type="taxonomic scope" value="Eukaryota"/>
</dbReference>
<evidence type="ECO:0000256" key="5">
    <source>
        <dbReference type="SAM" id="SignalP"/>
    </source>
</evidence>